<feature type="compositionally biased region" description="Low complexity" evidence="8">
    <location>
        <begin position="51"/>
        <end position="65"/>
    </location>
</feature>
<dbReference type="PANTHER" id="PTHR35041">
    <property type="entry name" value="MEDIATOR OF RNA POLYMERASE II TRANSCRIPTION SUBUNIT 1"/>
    <property type="match status" value="1"/>
</dbReference>
<feature type="compositionally biased region" description="Basic and acidic residues" evidence="8">
    <location>
        <begin position="676"/>
        <end position="688"/>
    </location>
</feature>
<dbReference type="OMA" id="KWAEWIR"/>
<sequence length="726" mass="78724">MATPAKSNTANANPGATPTQITSSPYPAHSAVPMGRPLSQISPPTTRTPSHQQGQQQQPHQGQQHLPASSHSQAPAHQYTPMLEDAAAFSSPSALLALGLSGITPSPGPGGVAMTGGLSMGIGMGLSMSDAMGLSMGMPLDLPIHSLPGPTAKDTEAEKRRNMAEVLSMLRSRVAGRGVCRESIERLGTLEGFECMWQENNLSIAGNSVDLEIEFGQKDGADADVVKDVTLRYATREMAEGEKREAASAVLKSVLTTAGGDGEWKKVDAFHANLTRLARMDGLCREVNCFEAVEGVHESMQKVWDVTSGESRFWERLCRSSVGRPTMHRGENVGLAIQYWAAQRRLLDARHVSLDDVLASSLRLGRGSKHKIYNAVIECEAGYPSLRISKNWVGDPTVLPTQDGNSNENSNGNNDEGNDDSNNTANEDTNNRARTNWVEPPPTLVSTDPLLPSSPPNVRFVARLEPAIHVPIVVAAEIYRLVGITLQQDMRPAAYDALVVPVERRARTGGGEHVRNVTTFTDGQTAAVKKHVYTFHTLEHVPGFTVRELPFSHPRQVEEAIPLLRQYALLDRLLDVFDIPTSGGNSDDNEENTVSNVDAAEARLDSLLAANQQQTGQDTRISISLRTPVSSAPSLLVVFPLPHPLSRTASVTVEVRPDGRLHVPCTNGLVESPPADDARPAEAQSKRAEEERKLCGLLERVLETSEDPGLLVEWVRRHHYRSTSTV</sequence>
<keyword evidence="5 7" id="KW-0804">Transcription</keyword>
<evidence type="ECO:0000256" key="4">
    <source>
        <dbReference type="ARBA" id="ARBA00023159"/>
    </source>
</evidence>
<evidence type="ECO:0000259" key="9">
    <source>
        <dbReference type="Pfam" id="PF10744"/>
    </source>
</evidence>
<dbReference type="AlphaFoldDB" id="C5FEF1"/>
<feature type="compositionally biased region" description="Polar residues" evidence="8">
    <location>
        <begin position="1"/>
        <end position="25"/>
    </location>
</feature>
<keyword evidence="4 7" id="KW-0010">Activator</keyword>
<reference evidence="11" key="1">
    <citation type="journal article" date="2012" name="MBio">
        <title>Comparative genome analysis of Trichophyton rubrum and related dermatophytes reveals candidate genes involved in infection.</title>
        <authorList>
            <person name="Martinez D.A."/>
            <person name="Oliver B.G."/>
            <person name="Graeser Y."/>
            <person name="Goldberg J.M."/>
            <person name="Li W."/>
            <person name="Martinez-Rossi N.M."/>
            <person name="Monod M."/>
            <person name="Shelest E."/>
            <person name="Barton R.C."/>
            <person name="Birch E."/>
            <person name="Brakhage A.A."/>
            <person name="Chen Z."/>
            <person name="Gurr S.J."/>
            <person name="Heiman D."/>
            <person name="Heitman J."/>
            <person name="Kosti I."/>
            <person name="Rossi A."/>
            <person name="Saif S."/>
            <person name="Samalova M."/>
            <person name="Saunders C.W."/>
            <person name="Shea T."/>
            <person name="Summerbell R.C."/>
            <person name="Xu J."/>
            <person name="Young S."/>
            <person name="Zeng Q."/>
            <person name="Birren B.W."/>
            <person name="Cuomo C.A."/>
            <person name="White T.C."/>
        </authorList>
    </citation>
    <scope>NUCLEOTIDE SEQUENCE [LARGE SCALE GENOMIC DNA]</scope>
    <source>
        <strain evidence="11">ATCC MYA-4605 / CBS 113480</strain>
    </source>
</reference>
<feature type="compositionally biased region" description="Polar residues" evidence="8">
    <location>
        <begin position="424"/>
        <end position="434"/>
    </location>
</feature>
<evidence type="ECO:0000256" key="5">
    <source>
        <dbReference type="ARBA" id="ARBA00023163"/>
    </source>
</evidence>
<gene>
    <name evidence="10" type="ORF">MCYG_01073</name>
</gene>
<feature type="compositionally biased region" description="Polar residues" evidence="8">
    <location>
        <begin position="39"/>
        <end position="50"/>
    </location>
</feature>
<evidence type="ECO:0000256" key="7">
    <source>
        <dbReference type="RuleBase" id="RU364059"/>
    </source>
</evidence>
<comment type="subcellular location">
    <subcellularLocation>
        <location evidence="1 7">Nucleus</location>
    </subcellularLocation>
</comment>
<comment type="function">
    <text evidence="7">Component of the Mediator complex, a coactivator involved in the regulated transcription of nearly all RNA polymerase II-dependent genes. Mediator functions as a bridge to convey information from gene-specific regulatory proteins to the basal RNA polymerase II transcription machinery. Mediator is recruited to promoters by direct interactions with regulatory proteins and serves as a scaffold for the assembly of a functional preinitiation complex with RNA polymerase II and the general transcription factors.</text>
</comment>
<feature type="compositionally biased region" description="Low complexity" evidence="8">
    <location>
        <begin position="403"/>
        <end position="423"/>
    </location>
</feature>
<dbReference type="InterPro" id="IPR019680">
    <property type="entry name" value="Mediator_Med1"/>
</dbReference>
<evidence type="ECO:0000256" key="1">
    <source>
        <dbReference type="ARBA" id="ARBA00004123"/>
    </source>
</evidence>
<name>C5FEF1_ARTOC</name>
<feature type="region of interest" description="Disordered" evidence="8">
    <location>
        <begin position="394"/>
        <end position="452"/>
    </location>
</feature>
<keyword evidence="6 7" id="KW-0539">Nucleus</keyword>
<feature type="region of interest" description="Disordered" evidence="8">
    <location>
        <begin position="1"/>
        <end position="74"/>
    </location>
</feature>
<evidence type="ECO:0000256" key="8">
    <source>
        <dbReference type="SAM" id="MobiDB-lite"/>
    </source>
</evidence>
<organism evidence="10 11">
    <name type="scientific">Arthroderma otae (strain ATCC MYA-4605 / CBS 113480)</name>
    <name type="common">Microsporum canis</name>
    <dbReference type="NCBI Taxonomy" id="554155"/>
    <lineage>
        <taxon>Eukaryota</taxon>
        <taxon>Fungi</taxon>
        <taxon>Dikarya</taxon>
        <taxon>Ascomycota</taxon>
        <taxon>Pezizomycotina</taxon>
        <taxon>Eurotiomycetes</taxon>
        <taxon>Eurotiomycetidae</taxon>
        <taxon>Onygenales</taxon>
        <taxon>Arthrodermataceae</taxon>
        <taxon>Microsporum</taxon>
    </lineage>
</organism>
<dbReference type="eggNOG" id="ENOG502RYK5">
    <property type="taxonomic scope" value="Eukaryota"/>
</dbReference>
<keyword evidence="11" id="KW-1185">Reference proteome</keyword>
<dbReference type="RefSeq" id="XP_002850969.1">
    <property type="nucleotide sequence ID" value="XM_002850923.1"/>
</dbReference>
<evidence type="ECO:0000256" key="3">
    <source>
        <dbReference type="ARBA" id="ARBA00023015"/>
    </source>
</evidence>
<dbReference type="EMBL" id="DS995701">
    <property type="protein sequence ID" value="EEQ28185.1"/>
    <property type="molecule type" value="Genomic_DNA"/>
</dbReference>
<dbReference type="Proteomes" id="UP000002035">
    <property type="component" value="Unassembled WGS sequence"/>
</dbReference>
<feature type="domain" description="Mediator complex subunit Med1" evidence="9">
    <location>
        <begin position="165"/>
        <end position="575"/>
    </location>
</feature>
<dbReference type="PANTHER" id="PTHR35041:SF4">
    <property type="entry name" value="MEDIATOR OF RNA POLYMERASE II TRANSCRIPTION SUBUNIT 1"/>
    <property type="match status" value="1"/>
</dbReference>
<dbReference type="GeneID" id="9228344"/>
<evidence type="ECO:0000256" key="6">
    <source>
        <dbReference type="ARBA" id="ARBA00023242"/>
    </source>
</evidence>
<dbReference type="STRING" id="554155.C5FEF1"/>
<feature type="region of interest" description="Disordered" evidence="8">
    <location>
        <begin position="667"/>
        <end position="688"/>
    </location>
</feature>
<dbReference type="OrthoDB" id="1936100at2759"/>
<dbReference type="Pfam" id="PF10744">
    <property type="entry name" value="Med1"/>
    <property type="match status" value="1"/>
</dbReference>
<protein>
    <recommendedName>
        <fullName evidence="7">Mediator of RNA polymerase II transcription subunit 1</fullName>
    </recommendedName>
    <alternativeName>
        <fullName evidence="7">Mediator complex subunit 1</fullName>
    </alternativeName>
</protein>
<dbReference type="GO" id="GO:0016592">
    <property type="term" value="C:mediator complex"/>
    <property type="evidence" value="ECO:0007669"/>
    <property type="project" value="InterPro"/>
</dbReference>
<proteinExistence type="inferred from homology"/>
<keyword evidence="3 7" id="KW-0805">Transcription regulation</keyword>
<accession>C5FEF1</accession>
<comment type="similarity">
    <text evidence="2 7">Belongs to the Mediator complex subunit 1 family.</text>
</comment>
<evidence type="ECO:0000256" key="2">
    <source>
        <dbReference type="ARBA" id="ARBA00006210"/>
    </source>
</evidence>
<evidence type="ECO:0000313" key="10">
    <source>
        <dbReference type="EMBL" id="EEQ28185.1"/>
    </source>
</evidence>
<dbReference type="GO" id="GO:0045944">
    <property type="term" value="P:positive regulation of transcription by RNA polymerase II"/>
    <property type="evidence" value="ECO:0007669"/>
    <property type="project" value="UniProtKB-ARBA"/>
</dbReference>
<dbReference type="GO" id="GO:0003712">
    <property type="term" value="F:transcription coregulator activity"/>
    <property type="evidence" value="ECO:0007669"/>
    <property type="project" value="InterPro"/>
</dbReference>
<evidence type="ECO:0000313" key="11">
    <source>
        <dbReference type="Proteomes" id="UP000002035"/>
    </source>
</evidence>
<dbReference type="HOGENOM" id="CLU_008378_2_0_1"/>
<dbReference type="VEuPathDB" id="FungiDB:MCYG_01073"/>